<protein>
    <submittedName>
        <fullName evidence="1">Uncharacterized protein</fullName>
    </submittedName>
</protein>
<organism evidence="1 2">
    <name type="scientific">Streptomonospora litoralis</name>
    <dbReference type="NCBI Taxonomy" id="2498135"/>
    <lineage>
        <taxon>Bacteria</taxon>
        <taxon>Bacillati</taxon>
        <taxon>Actinomycetota</taxon>
        <taxon>Actinomycetes</taxon>
        <taxon>Streptosporangiales</taxon>
        <taxon>Nocardiopsidaceae</taxon>
        <taxon>Streptomonospora</taxon>
    </lineage>
</organism>
<reference evidence="1 2" key="1">
    <citation type="submission" date="2019-02" db="EMBL/GenBank/DDBJ databases">
        <authorList>
            <person name="Khodamoradi S."/>
            <person name="Hahnke R.L."/>
            <person name="Kaempfer P."/>
            <person name="Schumann P."/>
            <person name="Rohde M."/>
            <person name="Steinert M."/>
            <person name="Luzhetskyy A."/>
            <person name="Wink J."/>
            <person name="Ruckert C."/>
        </authorList>
    </citation>
    <scope>NUCLEOTIDE SEQUENCE [LARGE SCALE GENOMIC DNA]</scope>
    <source>
        <strain evidence="1 2">M2</strain>
        <plasmid evidence="2">phim2</plasmid>
    </source>
</reference>
<accession>A0A4P6QB51</accession>
<gene>
    <name evidence="1" type="ORF">EKD16_25165</name>
</gene>
<dbReference type="KEGG" id="strr:EKD16_25165"/>
<evidence type="ECO:0000313" key="1">
    <source>
        <dbReference type="EMBL" id="QBI56774.1"/>
    </source>
</evidence>
<dbReference type="GeneID" id="39493932"/>
<dbReference type="Proteomes" id="UP000292235">
    <property type="component" value="Plasmid phiM2"/>
</dbReference>
<evidence type="ECO:0000313" key="2">
    <source>
        <dbReference type="Proteomes" id="UP000292235"/>
    </source>
</evidence>
<keyword evidence="1" id="KW-0614">Plasmid</keyword>
<dbReference type="OrthoDB" id="3438630at2"/>
<sequence length="97" mass="11393">MSEETYRYLGGGQGRVALPEDMQETYGDVWDLRRYRWSGGENWRAQRHQESPLEAVEFGVVDDYAGWSRPELMWDWLREQAEAMQAFERAATDRSTA</sequence>
<keyword evidence="2" id="KW-1185">Reference proteome</keyword>
<name>A0A4P6QB51_9ACTN</name>
<geneLocation type="plasmid" evidence="2">
    <name>phim2</name>
</geneLocation>
<dbReference type="RefSeq" id="WP_131102944.1">
    <property type="nucleotide sequence ID" value="NZ_CP036456.1"/>
</dbReference>
<proteinExistence type="predicted"/>
<dbReference type="EMBL" id="CP036456">
    <property type="protein sequence ID" value="QBI56774.1"/>
    <property type="molecule type" value="Genomic_DNA"/>
</dbReference>
<dbReference type="AlphaFoldDB" id="A0A4P6QB51"/>